<name>A0A372MDK8_9SPIR</name>
<dbReference type="SUPFAM" id="SSF55021">
    <property type="entry name" value="ACT-like"/>
    <property type="match status" value="1"/>
</dbReference>
<gene>
    <name evidence="1" type="ORF">DYP60_12495</name>
</gene>
<reference evidence="2" key="1">
    <citation type="submission" date="2018-08" db="EMBL/GenBank/DDBJ databases">
        <authorList>
            <person name="Grouzdev D.S."/>
            <person name="Krutkina M.S."/>
        </authorList>
    </citation>
    <scope>NUCLEOTIDE SEQUENCE [LARGE SCALE GENOMIC DNA]</scope>
    <source>
        <strain evidence="2">4-11</strain>
    </source>
</reference>
<proteinExistence type="predicted"/>
<dbReference type="Proteomes" id="UP000264002">
    <property type="component" value="Unassembled WGS sequence"/>
</dbReference>
<dbReference type="AlphaFoldDB" id="A0A372MDK8"/>
<accession>A0A372MDK8</accession>
<dbReference type="InterPro" id="IPR023860">
    <property type="entry name" value="FeFe-hyd_TM1266"/>
</dbReference>
<dbReference type="RefSeq" id="WP_117331349.1">
    <property type="nucleotide sequence ID" value="NZ_QUWK01000016.1"/>
</dbReference>
<dbReference type="InterPro" id="IPR027271">
    <property type="entry name" value="Acetolactate_synth/TF_NikR_C"/>
</dbReference>
<comment type="caution">
    <text evidence="1">The sequence shown here is derived from an EMBL/GenBank/DDBJ whole genome shotgun (WGS) entry which is preliminary data.</text>
</comment>
<keyword evidence="2" id="KW-1185">Reference proteome</keyword>
<dbReference type="Pfam" id="PF21699">
    <property type="entry name" value="TM1266-like"/>
    <property type="match status" value="1"/>
</dbReference>
<dbReference type="NCBIfam" id="TIGR03959">
    <property type="entry name" value="hyd_TM1266"/>
    <property type="match status" value="1"/>
</dbReference>
<evidence type="ECO:0000313" key="1">
    <source>
        <dbReference type="EMBL" id="RFU93877.1"/>
    </source>
</evidence>
<sequence>MESRSVGVIAIIVKERNTAAQEVNEVLSQYGSIILGRLGLPYRERNLNIITLIVDASTDQIGALTGKLGRIENVTVKSTLAKL</sequence>
<dbReference type="EMBL" id="QUWK01000016">
    <property type="protein sequence ID" value="RFU93877.1"/>
    <property type="molecule type" value="Genomic_DNA"/>
</dbReference>
<dbReference type="InterPro" id="IPR045865">
    <property type="entry name" value="ACT-like_dom_sf"/>
</dbReference>
<dbReference type="Gene3D" id="3.30.70.1150">
    <property type="entry name" value="ACT-like. Chain A, domain 2"/>
    <property type="match status" value="1"/>
</dbReference>
<reference evidence="1 2" key="2">
    <citation type="submission" date="2018-09" db="EMBL/GenBank/DDBJ databases">
        <title>Genome of Sphaerochaeta halotolerans strain 4-11.</title>
        <authorList>
            <person name="Nazina T.N."/>
            <person name="Sokolova D.S."/>
        </authorList>
    </citation>
    <scope>NUCLEOTIDE SEQUENCE [LARGE SCALE GENOMIC DNA]</scope>
    <source>
        <strain evidence="1 2">4-11</strain>
    </source>
</reference>
<evidence type="ECO:0000313" key="2">
    <source>
        <dbReference type="Proteomes" id="UP000264002"/>
    </source>
</evidence>
<protein>
    <submittedName>
        <fullName evidence="1">CopG family transcriptional regulator</fullName>
    </submittedName>
</protein>
<organism evidence="1 2">
    <name type="scientific">Sphaerochaeta halotolerans</name>
    <dbReference type="NCBI Taxonomy" id="2293840"/>
    <lineage>
        <taxon>Bacteria</taxon>
        <taxon>Pseudomonadati</taxon>
        <taxon>Spirochaetota</taxon>
        <taxon>Spirochaetia</taxon>
        <taxon>Spirochaetales</taxon>
        <taxon>Sphaerochaetaceae</taxon>
        <taxon>Sphaerochaeta</taxon>
    </lineage>
</organism>